<dbReference type="PANTHER" id="PTHR45631:SF91">
    <property type="entry name" value="PROTEIN KINASE DOMAIN-CONTAINING PROTEIN"/>
    <property type="match status" value="1"/>
</dbReference>
<dbReference type="Pfam" id="PF07714">
    <property type="entry name" value="PK_Tyr_Ser-Thr"/>
    <property type="match status" value="1"/>
</dbReference>
<reference evidence="2" key="1">
    <citation type="submission" date="2018-08" db="EMBL/GenBank/DDBJ databases">
        <authorList>
            <person name="Rossello M."/>
        </authorList>
    </citation>
    <scope>NUCLEOTIDE SEQUENCE [LARGE SCALE GENOMIC DNA]</scope>
    <source>
        <strain evidence="2">cv. Chinese Spring</strain>
    </source>
</reference>
<dbReference type="AlphaFoldDB" id="A0A3B6E9D9"/>
<accession>A0A3B6E9D9</accession>
<proteinExistence type="predicted"/>
<dbReference type="GO" id="GO:0004672">
    <property type="term" value="F:protein kinase activity"/>
    <property type="evidence" value="ECO:0007669"/>
    <property type="project" value="InterPro"/>
</dbReference>
<protein>
    <recommendedName>
        <fullName evidence="1">Serine-threonine/tyrosine-protein kinase catalytic domain-containing protein</fullName>
    </recommendedName>
</protein>
<keyword evidence="3" id="KW-1185">Reference proteome</keyword>
<reference evidence="2" key="2">
    <citation type="submission" date="2018-10" db="UniProtKB">
        <authorList>
            <consortium name="EnsemblPlants"/>
        </authorList>
    </citation>
    <scope>IDENTIFICATION</scope>
</reference>
<evidence type="ECO:0000313" key="2">
    <source>
        <dbReference type="EnsemblPlants" id="TraesCS3A02G032900.1"/>
    </source>
</evidence>
<dbReference type="InterPro" id="IPR011009">
    <property type="entry name" value="Kinase-like_dom_sf"/>
</dbReference>
<evidence type="ECO:0000313" key="3">
    <source>
        <dbReference type="Proteomes" id="UP000019116"/>
    </source>
</evidence>
<dbReference type="EnsemblPlants" id="TraesCS3A02G032900.1">
    <property type="protein sequence ID" value="TraesCS3A02G032900.1"/>
    <property type="gene ID" value="TraesCS3A02G032900"/>
</dbReference>
<dbReference type="Gramene" id="TraesRN3A0100062400.3">
    <property type="protein sequence ID" value="TraesRN3A0100062400.3"/>
    <property type="gene ID" value="TraesRN3A0100062400"/>
</dbReference>
<dbReference type="Gene3D" id="3.30.200.20">
    <property type="entry name" value="Phosphorylase Kinase, domain 1"/>
    <property type="match status" value="1"/>
</dbReference>
<dbReference type="Gramene" id="TraesWEE_scaffold_322050_01G000100.1">
    <property type="protein sequence ID" value="TraesWEE_scaffold_322050_01G000100.1"/>
    <property type="gene ID" value="TraesWEE_scaffold_322050_01G000100"/>
</dbReference>
<feature type="domain" description="Serine-threonine/tyrosine-protein kinase catalytic" evidence="1">
    <location>
        <begin position="59"/>
        <end position="129"/>
    </location>
</feature>
<evidence type="ECO:0000259" key="1">
    <source>
        <dbReference type="Pfam" id="PF07714"/>
    </source>
</evidence>
<dbReference type="InterPro" id="IPR001245">
    <property type="entry name" value="Ser-Thr/Tyr_kinase_cat_dom"/>
</dbReference>
<dbReference type="STRING" id="4565.A0A3B6E9D9"/>
<dbReference type="SUPFAM" id="SSF56112">
    <property type="entry name" value="Protein kinase-like (PK-like)"/>
    <property type="match status" value="1"/>
</dbReference>
<organism evidence="2">
    <name type="scientific">Triticum aestivum</name>
    <name type="common">Wheat</name>
    <dbReference type="NCBI Taxonomy" id="4565"/>
    <lineage>
        <taxon>Eukaryota</taxon>
        <taxon>Viridiplantae</taxon>
        <taxon>Streptophyta</taxon>
        <taxon>Embryophyta</taxon>
        <taxon>Tracheophyta</taxon>
        <taxon>Spermatophyta</taxon>
        <taxon>Magnoliopsida</taxon>
        <taxon>Liliopsida</taxon>
        <taxon>Poales</taxon>
        <taxon>Poaceae</taxon>
        <taxon>BOP clade</taxon>
        <taxon>Pooideae</taxon>
        <taxon>Triticodae</taxon>
        <taxon>Triticeae</taxon>
        <taxon>Triticinae</taxon>
        <taxon>Triticum</taxon>
    </lineage>
</organism>
<dbReference type="OMA" id="FRWNTVR"/>
<dbReference type="Gramene" id="TraesCS3A03G0069100.3">
    <property type="protein sequence ID" value="TraesCS3A03G0069100.3.CDS"/>
    <property type="gene ID" value="TraesCS3A03G0069100"/>
</dbReference>
<dbReference type="PANTHER" id="PTHR45631">
    <property type="entry name" value="OS07G0107800 PROTEIN-RELATED"/>
    <property type="match status" value="1"/>
</dbReference>
<sequence>MFIDHYMFRWNIVRSFFQFATKFSKKKRSYASPSCGTTIPEPMNSVNIYYIYYGSLHVLLEQGQIGVVYFGYLEDGTPVAVKTRLESSSHGVNEFLAEALHLIRVHHRNLVNLVSHYKDGHHSTLVYEYKLLICIALSCNKCVDTYKQQEHRKRGRAWLHWRLSQGEGREETCNNEGCNRNQYLNVKSFPIAFQQVHSYFLIGSC</sequence>
<dbReference type="Gramene" id="TraesCS3A02G032900.1">
    <property type="protein sequence ID" value="TraesCS3A02G032900.1"/>
    <property type="gene ID" value="TraesCS3A02G032900"/>
</dbReference>
<dbReference type="Proteomes" id="UP000019116">
    <property type="component" value="Chromosome 3A"/>
</dbReference>
<name>A0A3B6E9D9_WHEAT</name>